<dbReference type="Pfam" id="PF00300">
    <property type="entry name" value="His_Phos_1"/>
    <property type="match status" value="1"/>
</dbReference>
<dbReference type="InterPro" id="IPR013078">
    <property type="entry name" value="His_Pase_superF_clade-1"/>
</dbReference>
<evidence type="ECO:0000313" key="1">
    <source>
        <dbReference type="EMBL" id="TKW67695.1"/>
    </source>
</evidence>
<dbReference type="SUPFAM" id="SSF53254">
    <property type="entry name" value="Phosphoglycerate mutase-like"/>
    <property type="match status" value="1"/>
</dbReference>
<protein>
    <submittedName>
        <fullName evidence="1">Histidine phosphatase family protein</fullName>
    </submittedName>
</protein>
<dbReference type="InterPro" id="IPR029033">
    <property type="entry name" value="His_PPase_superfam"/>
</dbReference>
<organism evidence="1 2">
    <name type="scientific">Paracoccus denitrificans</name>
    <dbReference type="NCBI Taxonomy" id="266"/>
    <lineage>
        <taxon>Bacteria</taxon>
        <taxon>Pseudomonadati</taxon>
        <taxon>Pseudomonadota</taxon>
        <taxon>Alphaproteobacteria</taxon>
        <taxon>Rhodobacterales</taxon>
        <taxon>Paracoccaceae</taxon>
        <taxon>Paracoccus</taxon>
    </lineage>
</organism>
<sequence length="198" mass="21716">MAVTVRYLTHPQVTIEPEKEVPRWSLNEIGRARVAALAERPGLLAATTRIISSEEVKALETARTLAEALGVELELRPLMHENDRSATGFLPGDEFEAVADAFFAEPTRSVRGWETALGAQERIMTEVERCLNAHRHGDVLLVGHGGVGTLLFCALSGLPIDRRYDQGPGGGGCWFQFDLTARVPVQGWQPMEALSRDV</sequence>
<dbReference type="AlphaFoldDB" id="A0A533IA25"/>
<dbReference type="EMBL" id="VAFL01000003">
    <property type="protein sequence ID" value="TKW67695.1"/>
    <property type="molecule type" value="Genomic_DNA"/>
</dbReference>
<evidence type="ECO:0000313" key="2">
    <source>
        <dbReference type="Proteomes" id="UP000315344"/>
    </source>
</evidence>
<accession>A0A533IA25</accession>
<name>A0A533IA25_PARDE</name>
<proteinExistence type="predicted"/>
<reference evidence="1 2" key="1">
    <citation type="journal article" date="2017" name="Nat. Commun.">
        <title>In situ click chemistry generation of cyclooxygenase-2 inhibitors.</title>
        <authorList>
            <person name="Bhardwaj A."/>
            <person name="Kaur J."/>
            <person name="Wuest M."/>
            <person name="Wuest F."/>
        </authorList>
    </citation>
    <scope>NUCLEOTIDE SEQUENCE [LARGE SCALE GENOMIC DNA]</scope>
    <source>
        <strain evidence="1">S2_012_000_R3_94</strain>
    </source>
</reference>
<dbReference type="Proteomes" id="UP000315344">
    <property type="component" value="Unassembled WGS sequence"/>
</dbReference>
<gene>
    <name evidence="1" type="ORF">DI616_05110</name>
</gene>
<comment type="caution">
    <text evidence="1">The sequence shown here is derived from an EMBL/GenBank/DDBJ whole genome shotgun (WGS) entry which is preliminary data.</text>
</comment>
<dbReference type="Gene3D" id="3.40.50.1240">
    <property type="entry name" value="Phosphoglycerate mutase-like"/>
    <property type="match status" value="1"/>
</dbReference>